<proteinExistence type="predicted"/>
<dbReference type="EMBL" id="JBEUSY010000358">
    <property type="protein sequence ID" value="KAL1236974.1"/>
    <property type="molecule type" value="Genomic_DNA"/>
</dbReference>
<name>A0ABR3KGR6_TRISP</name>
<gene>
    <name evidence="1" type="ORF">TSPI_08566</name>
</gene>
<keyword evidence="2" id="KW-1185">Reference proteome</keyword>
<protein>
    <submittedName>
        <fullName evidence="1">Transcriptional regulator MraZ</fullName>
    </submittedName>
</protein>
<accession>A0ABR3KGR6</accession>
<dbReference type="Proteomes" id="UP001558632">
    <property type="component" value="Unassembled WGS sequence"/>
</dbReference>
<evidence type="ECO:0000313" key="1">
    <source>
        <dbReference type="EMBL" id="KAL1236974.1"/>
    </source>
</evidence>
<comment type="caution">
    <text evidence="1">The sequence shown here is derived from an EMBL/GenBank/DDBJ whole genome shotgun (WGS) entry which is preliminary data.</text>
</comment>
<evidence type="ECO:0000313" key="2">
    <source>
        <dbReference type="Proteomes" id="UP001558632"/>
    </source>
</evidence>
<sequence>MRKGHFMEKKWFSYGNLYNNIFHKQKDEILLSAVNKCRTSLEIKTHGVISVPLTVKLHNCMTKSCSWNTI</sequence>
<reference evidence="1 2" key="1">
    <citation type="submission" date="2024-07" db="EMBL/GenBank/DDBJ databases">
        <title>Enhanced genomic and transcriptomic resources for Trichinella pseudospiralis and T. spiralis underpin the discovery of pronounced molecular differences between stages and species.</title>
        <authorList>
            <person name="Pasi K.K."/>
            <person name="La Rosa G."/>
            <person name="Gomez-Morales M.A."/>
            <person name="Tosini F."/>
            <person name="Sumanam S."/>
            <person name="Young N.D."/>
            <person name="Chang B.C."/>
            <person name="Robin G.B."/>
        </authorList>
    </citation>
    <scope>NUCLEOTIDE SEQUENCE [LARGE SCALE GENOMIC DNA]</scope>
    <source>
        <strain evidence="1">ISS534</strain>
    </source>
</reference>
<organism evidence="1 2">
    <name type="scientific">Trichinella spiralis</name>
    <name type="common">Trichina worm</name>
    <dbReference type="NCBI Taxonomy" id="6334"/>
    <lineage>
        <taxon>Eukaryota</taxon>
        <taxon>Metazoa</taxon>
        <taxon>Ecdysozoa</taxon>
        <taxon>Nematoda</taxon>
        <taxon>Enoplea</taxon>
        <taxon>Dorylaimia</taxon>
        <taxon>Trichinellida</taxon>
        <taxon>Trichinellidae</taxon>
        <taxon>Trichinella</taxon>
    </lineage>
</organism>